<dbReference type="EMBL" id="JASBNA010000106">
    <property type="protein sequence ID" value="KAK7676727.1"/>
    <property type="molecule type" value="Genomic_DNA"/>
</dbReference>
<comment type="caution">
    <text evidence="1">The sequence shown here is derived from an EMBL/GenBank/DDBJ whole genome shotgun (WGS) entry which is preliminary data.</text>
</comment>
<keyword evidence="2" id="KW-1185">Reference proteome</keyword>
<organism evidence="1 2">
    <name type="scientific">Cerrena zonata</name>
    <dbReference type="NCBI Taxonomy" id="2478898"/>
    <lineage>
        <taxon>Eukaryota</taxon>
        <taxon>Fungi</taxon>
        <taxon>Dikarya</taxon>
        <taxon>Basidiomycota</taxon>
        <taxon>Agaricomycotina</taxon>
        <taxon>Agaricomycetes</taxon>
        <taxon>Polyporales</taxon>
        <taxon>Cerrenaceae</taxon>
        <taxon>Cerrena</taxon>
    </lineage>
</organism>
<evidence type="ECO:0000313" key="2">
    <source>
        <dbReference type="Proteomes" id="UP001385951"/>
    </source>
</evidence>
<dbReference type="Proteomes" id="UP001385951">
    <property type="component" value="Unassembled WGS sequence"/>
</dbReference>
<accession>A0AAW0FCH4</accession>
<reference evidence="1 2" key="1">
    <citation type="submission" date="2022-09" db="EMBL/GenBank/DDBJ databases">
        <authorList>
            <person name="Palmer J.M."/>
        </authorList>
    </citation>
    <scope>NUCLEOTIDE SEQUENCE [LARGE SCALE GENOMIC DNA]</scope>
    <source>
        <strain evidence="1 2">DSM 7382</strain>
    </source>
</reference>
<protein>
    <submittedName>
        <fullName evidence="1">Uncharacterized protein</fullName>
    </submittedName>
</protein>
<sequence>MPLPWSSSSGHGEGETYDIAKVYTVIGQEKQNEFIEKSIDQLICDIQSVEQSFAVALRAMRHANEENVSKVDFVQELGGYIKRWEEHRLTFRKLLWKSRDIASEAMHIVQDVTSVFINGVLHDSGITGDVSGKTLKDAIAEYTGHITKKEPIQKCADLVDGFKALAEGVVMFKNDWIKLVDNNQIIFSTLKTDIAKKIDAAVAQLRDFQLQILRLTSQDNLLSIGLSALSIISTFCWQQFVEGDDEGVTIPLPFKQIYRLYHDKKGDLEKLRCERDEKTKDHQQFKALDDFLSDSSGTFDSMTRKIRSIGNVWGVIRRDLNQLELALQQILSAEFTSQALRTAAFKKRVERAHQIYAVLNKILSEYASAAYREPLFAKPMDGK</sequence>
<dbReference type="AlphaFoldDB" id="A0AAW0FCH4"/>
<gene>
    <name evidence="1" type="ORF">QCA50_020303</name>
</gene>
<evidence type="ECO:0000313" key="1">
    <source>
        <dbReference type="EMBL" id="KAK7676727.1"/>
    </source>
</evidence>
<name>A0AAW0FCH4_9APHY</name>
<proteinExistence type="predicted"/>